<keyword evidence="4 9" id="KW-0031">Aminopeptidase</keyword>
<evidence type="ECO:0000313" key="11">
    <source>
        <dbReference type="EMBL" id="QEM83236.1"/>
    </source>
</evidence>
<dbReference type="GO" id="GO:0006508">
    <property type="term" value="P:proteolysis"/>
    <property type="evidence" value="ECO:0007669"/>
    <property type="project" value="UniProtKB-KW"/>
</dbReference>
<evidence type="ECO:0000256" key="6">
    <source>
        <dbReference type="ARBA" id="ARBA00022723"/>
    </source>
</evidence>
<keyword evidence="12" id="KW-1185">Reference proteome</keyword>
<dbReference type="CDD" id="cd00433">
    <property type="entry name" value="Peptidase_M17"/>
    <property type="match status" value="1"/>
</dbReference>
<evidence type="ECO:0000256" key="3">
    <source>
        <dbReference type="ARBA" id="ARBA00009528"/>
    </source>
</evidence>
<comment type="catalytic activity">
    <reaction evidence="1 9">
        <text>Release of an N-terminal amino acid, Xaa-|-Yaa-, in which Xaa is preferably Leu, but may be other amino acids including Pro although not Arg or Lys, and Yaa may be Pro. Amino acid amides and methyl esters are also readily hydrolyzed, but rates on arylamides are exceedingly low.</text>
        <dbReference type="EC" id="3.4.11.1"/>
    </reaction>
</comment>
<dbReference type="InterPro" id="IPR011356">
    <property type="entry name" value="Leucine_aapep/pepB"/>
</dbReference>
<evidence type="ECO:0000313" key="12">
    <source>
        <dbReference type="Proteomes" id="UP000324285"/>
    </source>
</evidence>
<name>A0A5C1NIT0_9GAMM</name>
<dbReference type="NCBIfam" id="NF002074">
    <property type="entry name" value="PRK00913.1-4"/>
    <property type="match status" value="1"/>
</dbReference>
<keyword evidence="5 9" id="KW-0645">Protease</keyword>
<feature type="binding site" evidence="9">
    <location>
        <position position="274"/>
    </location>
    <ligand>
        <name>Mn(2+)</name>
        <dbReference type="ChEBI" id="CHEBI:29035"/>
        <label>2</label>
    </ligand>
</feature>
<evidence type="ECO:0000256" key="2">
    <source>
        <dbReference type="ARBA" id="ARBA00000967"/>
    </source>
</evidence>
<dbReference type="InterPro" id="IPR000819">
    <property type="entry name" value="Peptidase_M17_C"/>
</dbReference>
<keyword evidence="9" id="KW-0963">Cytoplasm</keyword>
<dbReference type="GO" id="GO:0070006">
    <property type="term" value="F:metalloaminopeptidase activity"/>
    <property type="evidence" value="ECO:0007669"/>
    <property type="project" value="InterPro"/>
</dbReference>
<evidence type="ECO:0000256" key="8">
    <source>
        <dbReference type="ARBA" id="ARBA00023211"/>
    </source>
</evidence>
<feature type="active site" evidence="9">
    <location>
        <position position="355"/>
    </location>
</feature>
<comment type="subcellular location">
    <subcellularLocation>
        <location evidence="9">Cytoplasm</location>
    </subcellularLocation>
</comment>
<comment type="cofactor">
    <cofactor evidence="9">
        <name>Mn(2+)</name>
        <dbReference type="ChEBI" id="CHEBI:29035"/>
    </cofactor>
    <text evidence="9">Binds 2 manganese ions per subunit.</text>
</comment>
<dbReference type="Pfam" id="PF00883">
    <property type="entry name" value="Peptidase_M17"/>
    <property type="match status" value="1"/>
</dbReference>
<dbReference type="HAMAP" id="MF_00181">
    <property type="entry name" value="Cytosol_peptidase_M17"/>
    <property type="match status" value="1"/>
</dbReference>
<keyword evidence="6 9" id="KW-0479">Metal-binding</keyword>
<keyword evidence="7 9" id="KW-0378">Hydrolase</keyword>
<dbReference type="PANTHER" id="PTHR11963">
    <property type="entry name" value="LEUCINE AMINOPEPTIDASE-RELATED"/>
    <property type="match status" value="1"/>
</dbReference>
<reference evidence="11" key="1">
    <citation type="submission" date="2021-02" db="EMBL/GenBank/DDBJ databases">
        <title>Strain Y2R2, a novel species of the genus Halomonas.</title>
        <authorList>
            <person name="Huang H."/>
        </authorList>
    </citation>
    <scope>NUCLEOTIDE SEQUENCE</scope>
    <source>
        <strain evidence="11">Y2R2</strain>
    </source>
</reference>
<evidence type="ECO:0000259" key="10">
    <source>
        <dbReference type="PROSITE" id="PS00631"/>
    </source>
</evidence>
<feature type="binding site" evidence="9">
    <location>
        <position position="292"/>
    </location>
    <ligand>
        <name>Mn(2+)</name>
        <dbReference type="ChEBI" id="CHEBI:29035"/>
        <label>2</label>
    </ligand>
</feature>
<comment type="similarity">
    <text evidence="3 9">Belongs to the peptidase M17 family.</text>
</comment>
<feature type="binding site" evidence="9">
    <location>
        <position position="353"/>
    </location>
    <ligand>
        <name>Mn(2+)</name>
        <dbReference type="ChEBI" id="CHEBI:29035"/>
        <label>1</label>
    </ligand>
</feature>
<comment type="function">
    <text evidence="9">Presumably involved in the processing and regular turnover of intracellular proteins. Catalyzes the removal of unsubstituted N-terminal amino acids from various peptides.</text>
</comment>
<dbReference type="GO" id="GO:0005737">
    <property type="term" value="C:cytoplasm"/>
    <property type="evidence" value="ECO:0007669"/>
    <property type="project" value="UniProtKB-SubCell"/>
</dbReference>
<dbReference type="InterPro" id="IPR008283">
    <property type="entry name" value="Peptidase_M17_N"/>
</dbReference>
<dbReference type="AlphaFoldDB" id="A0A5C1NIT0"/>
<dbReference type="InterPro" id="IPR043472">
    <property type="entry name" value="Macro_dom-like"/>
</dbReference>
<dbReference type="EC" id="3.4.11.1" evidence="9"/>
<feature type="binding site" evidence="9">
    <location>
        <position position="353"/>
    </location>
    <ligand>
        <name>Mn(2+)</name>
        <dbReference type="ChEBI" id="CHEBI:29035"/>
        <label>2</label>
    </ligand>
</feature>
<dbReference type="OrthoDB" id="9809354at2"/>
<feature type="binding site" evidence="9">
    <location>
        <position position="269"/>
    </location>
    <ligand>
        <name>Mn(2+)</name>
        <dbReference type="ChEBI" id="CHEBI:29035"/>
        <label>2</label>
    </ligand>
</feature>
<feature type="active site" evidence="9">
    <location>
        <position position="281"/>
    </location>
</feature>
<dbReference type="InterPro" id="IPR023042">
    <property type="entry name" value="Peptidase_M17_leu_NH2_pept"/>
</dbReference>
<feature type="binding site" evidence="9">
    <location>
        <position position="351"/>
    </location>
    <ligand>
        <name>Mn(2+)</name>
        <dbReference type="ChEBI" id="CHEBI:29035"/>
        <label>1</label>
    </ligand>
</feature>
<dbReference type="KEGG" id="hbh:E4T21_18025"/>
<evidence type="ECO:0000256" key="1">
    <source>
        <dbReference type="ARBA" id="ARBA00000135"/>
    </source>
</evidence>
<dbReference type="PANTHER" id="PTHR11963:SF23">
    <property type="entry name" value="CYTOSOL AMINOPEPTIDASE"/>
    <property type="match status" value="1"/>
</dbReference>
<dbReference type="NCBIfam" id="NF002077">
    <property type="entry name" value="PRK00913.2-4"/>
    <property type="match status" value="1"/>
</dbReference>
<dbReference type="FunFam" id="3.40.630.10:FF:000004">
    <property type="entry name" value="Probable cytosol aminopeptidase"/>
    <property type="match status" value="1"/>
</dbReference>
<keyword evidence="8 9" id="KW-0464">Manganese</keyword>
<dbReference type="PRINTS" id="PR00481">
    <property type="entry name" value="LAMNOPPTDASE"/>
</dbReference>
<dbReference type="SUPFAM" id="SSF53187">
    <property type="entry name" value="Zn-dependent exopeptidases"/>
    <property type="match status" value="1"/>
</dbReference>
<feature type="binding site" evidence="9">
    <location>
        <position position="274"/>
    </location>
    <ligand>
        <name>Mn(2+)</name>
        <dbReference type="ChEBI" id="CHEBI:29035"/>
        <label>1</label>
    </ligand>
</feature>
<dbReference type="PROSITE" id="PS00631">
    <property type="entry name" value="CYTOSOL_AP"/>
    <property type="match status" value="1"/>
</dbReference>
<evidence type="ECO:0000256" key="7">
    <source>
        <dbReference type="ARBA" id="ARBA00022801"/>
    </source>
</evidence>
<dbReference type="Gene3D" id="3.40.220.10">
    <property type="entry name" value="Leucine Aminopeptidase, subunit E, domain 1"/>
    <property type="match status" value="1"/>
</dbReference>
<proteinExistence type="inferred from homology"/>
<dbReference type="NCBIfam" id="NF002073">
    <property type="entry name" value="PRK00913.1-2"/>
    <property type="match status" value="1"/>
</dbReference>
<dbReference type="SUPFAM" id="SSF52949">
    <property type="entry name" value="Macro domain-like"/>
    <property type="match status" value="1"/>
</dbReference>
<dbReference type="RefSeq" id="WP_149286358.1">
    <property type="nucleotide sequence ID" value="NZ_CP038437.2"/>
</dbReference>
<sequence length="510" mass="53742">MEFPVTTANPVKVETACMVVPVFKDGELLPAAAKLDDASERLIQQLIERGDFTPGLGKVQLVPFAPGLSAERLLLVGLGERAKFQEGAFCKAADATFTALGQLKLDDVAVTLTDAPVEERDVGWKAGKIAESALRARYQFNDFKSEPAPAPTLESVGILLSNGDDIDVAQQGARIGEAVGQGINLTRQLGNLPGNVCTPRYLAAQAERMAAESGGAMSAEILDEEALEALGAHSLLSVGRGSEEPSRLIVMHYRGADDAEEAPHVLVGKGITFDTGGISIKPGAGMDEMKFDMCGAASVFGTMAAILAIKPKLNVIGVVASAENMPDGRATKPGDIIKTLKGLSVEVLNTDAEGRLVLCDALTYAERFKPASVVDIATLTGAAIIALGHQATGLMANDDDLALDLLDAGVTAWDRAWHLPLWDEYQEQLDSNFADLANIGGRPAGTITAGCFLSRFATEYPWAHLDIAGTAWNSGSNKGATGRPVALLTRYLLDRENELSGIENEAGGSE</sequence>
<evidence type="ECO:0000256" key="4">
    <source>
        <dbReference type="ARBA" id="ARBA00022438"/>
    </source>
</evidence>
<dbReference type="EMBL" id="CP038437">
    <property type="protein sequence ID" value="QEM83236.1"/>
    <property type="molecule type" value="Genomic_DNA"/>
</dbReference>
<feature type="domain" description="Cytosol aminopeptidase" evidence="10">
    <location>
        <begin position="349"/>
        <end position="356"/>
    </location>
</feature>
<accession>A0A5C1NIT0</accession>
<dbReference type="Gene3D" id="3.40.630.10">
    <property type="entry name" value="Zn peptidases"/>
    <property type="match status" value="1"/>
</dbReference>
<evidence type="ECO:0000256" key="9">
    <source>
        <dbReference type="HAMAP-Rule" id="MF_00181"/>
    </source>
</evidence>
<evidence type="ECO:0000256" key="5">
    <source>
        <dbReference type="ARBA" id="ARBA00022670"/>
    </source>
</evidence>
<dbReference type="GO" id="GO:0030145">
    <property type="term" value="F:manganese ion binding"/>
    <property type="evidence" value="ECO:0007669"/>
    <property type="project" value="UniProtKB-UniRule"/>
</dbReference>
<protein>
    <recommendedName>
        <fullName evidence="9">Probable cytosol aminopeptidase</fullName>
        <ecNumber evidence="9">3.4.11.1</ecNumber>
    </recommendedName>
    <alternativeName>
        <fullName evidence="9">Leucine aminopeptidase</fullName>
        <shortName evidence="9">LAP</shortName>
        <ecNumber evidence="9">3.4.11.10</ecNumber>
    </alternativeName>
    <alternativeName>
        <fullName evidence="9">Leucyl aminopeptidase</fullName>
    </alternativeName>
</protein>
<organism evidence="11 12">
    <name type="scientific">Halomonas binhaiensis</name>
    <dbReference type="NCBI Taxonomy" id="2562282"/>
    <lineage>
        <taxon>Bacteria</taxon>
        <taxon>Pseudomonadati</taxon>
        <taxon>Pseudomonadota</taxon>
        <taxon>Gammaproteobacteria</taxon>
        <taxon>Oceanospirillales</taxon>
        <taxon>Halomonadaceae</taxon>
        <taxon>Halomonas</taxon>
    </lineage>
</organism>
<dbReference type="Proteomes" id="UP000324285">
    <property type="component" value="Chromosome"/>
</dbReference>
<dbReference type="EC" id="3.4.11.10" evidence="9"/>
<dbReference type="Pfam" id="PF02789">
    <property type="entry name" value="Peptidase_M17_N"/>
    <property type="match status" value="1"/>
</dbReference>
<comment type="catalytic activity">
    <reaction evidence="2 9">
        <text>Release of an N-terminal amino acid, preferentially leucine, but not glutamic or aspartic acids.</text>
        <dbReference type="EC" id="3.4.11.10"/>
    </reaction>
</comment>
<gene>
    <name evidence="9" type="primary">pepA</name>
    <name evidence="11" type="ORF">E4T21_18025</name>
</gene>